<dbReference type="SMART" id="SM00225">
    <property type="entry name" value="BTB"/>
    <property type="match status" value="1"/>
</dbReference>
<name>A0AAN5D4P6_9BILA</name>
<proteinExistence type="predicted"/>
<evidence type="ECO:0000313" key="2">
    <source>
        <dbReference type="EMBL" id="GMR55675.1"/>
    </source>
</evidence>
<dbReference type="CDD" id="cd18186">
    <property type="entry name" value="BTB_POZ_ZBTB_KLHL-like"/>
    <property type="match status" value="1"/>
</dbReference>
<sequence>MPTTSQDIRTVEDIDFSVSQGENRSDAILIVEGKAIYVNKQYLGMHSPTFQRLFFGNFYESLAFVGGNPEDEGKDGFNLEEIEYKHIGTTSNLYDGLREFNLKNVAFEKFMDLLHVIYPSRKKITEDTAEDLLNLGYHLKIPCVIDRAEAVLIKSRTISVAEKLRIADKYKLFKLQDSCFSQLTVLKDFIDVKWSPAYKTLSDATKAALFEQLLKKIK</sequence>
<dbReference type="InterPro" id="IPR011333">
    <property type="entry name" value="SKP1/BTB/POZ_sf"/>
</dbReference>
<evidence type="ECO:0000259" key="1">
    <source>
        <dbReference type="PROSITE" id="PS50097"/>
    </source>
</evidence>
<dbReference type="AlphaFoldDB" id="A0AAN5D4P6"/>
<dbReference type="Proteomes" id="UP001328107">
    <property type="component" value="Unassembled WGS sequence"/>
</dbReference>
<evidence type="ECO:0000313" key="3">
    <source>
        <dbReference type="Proteomes" id="UP001328107"/>
    </source>
</evidence>
<keyword evidence="3" id="KW-1185">Reference proteome</keyword>
<protein>
    <recommendedName>
        <fullName evidence="1">BTB domain-containing protein</fullName>
    </recommendedName>
</protein>
<dbReference type="PANTHER" id="PTHR22744">
    <property type="entry name" value="HELIX LOOP HELIX PROTEIN 21-RELATED"/>
    <property type="match status" value="1"/>
</dbReference>
<dbReference type="PANTHER" id="PTHR22744:SF14">
    <property type="entry name" value="BTB DOMAIN-CONTAINING PROTEIN-RELATED"/>
    <property type="match status" value="1"/>
</dbReference>
<dbReference type="SUPFAM" id="SSF54695">
    <property type="entry name" value="POZ domain"/>
    <property type="match status" value="1"/>
</dbReference>
<dbReference type="Pfam" id="PF00651">
    <property type="entry name" value="BTB"/>
    <property type="match status" value="2"/>
</dbReference>
<accession>A0AAN5D4P6</accession>
<comment type="caution">
    <text evidence="2">The sequence shown here is derived from an EMBL/GenBank/DDBJ whole genome shotgun (WGS) entry which is preliminary data.</text>
</comment>
<dbReference type="Gene3D" id="3.30.710.10">
    <property type="entry name" value="Potassium Channel Kv1.1, Chain A"/>
    <property type="match status" value="1"/>
</dbReference>
<reference evidence="3" key="1">
    <citation type="submission" date="2022-10" db="EMBL/GenBank/DDBJ databases">
        <title>Genome assembly of Pristionchus species.</title>
        <authorList>
            <person name="Yoshida K."/>
            <person name="Sommer R.J."/>
        </authorList>
    </citation>
    <scope>NUCLEOTIDE SEQUENCE [LARGE SCALE GENOMIC DNA]</scope>
    <source>
        <strain evidence="3">RS5460</strain>
    </source>
</reference>
<feature type="domain" description="BTB" evidence="1">
    <location>
        <begin position="25"/>
        <end position="126"/>
    </location>
</feature>
<gene>
    <name evidence="2" type="ORF">PMAYCL1PPCAC_25870</name>
</gene>
<dbReference type="PROSITE" id="PS50097">
    <property type="entry name" value="BTB"/>
    <property type="match status" value="1"/>
</dbReference>
<organism evidence="2 3">
    <name type="scientific">Pristionchus mayeri</name>
    <dbReference type="NCBI Taxonomy" id="1317129"/>
    <lineage>
        <taxon>Eukaryota</taxon>
        <taxon>Metazoa</taxon>
        <taxon>Ecdysozoa</taxon>
        <taxon>Nematoda</taxon>
        <taxon>Chromadorea</taxon>
        <taxon>Rhabditida</taxon>
        <taxon>Rhabditina</taxon>
        <taxon>Diplogasteromorpha</taxon>
        <taxon>Diplogasteroidea</taxon>
        <taxon>Neodiplogasteridae</taxon>
        <taxon>Pristionchus</taxon>
    </lineage>
</organism>
<dbReference type="EMBL" id="BTRK01000005">
    <property type="protein sequence ID" value="GMR55675.1"/>
    <property type="molecule type" value="Genomic_DNA"/>
</dbReference>
<dbReference type="InterPro" id="IPR000210">
    <property type="entry name" value="BTB/POZ_dom"/>
</dbReference>